<evidence type="ECO:0000313" key="3">
    <source>
        <dbReference type="Proteomes" id="UP000729402"/>
    </source>
</evidence>
<protein>
    <recommendedName>
        <fullName evidence="1">Poly(A) RNA polymerase mitochondrial-like central palm domain-containing protein</fullName>
    </recommendedName>
</protein>
<dbReference type="Proteomes" id="UP000729402">
    <property type="component" value="Unassembled WGS sequence"/>
</dbReference>
<dbReference type="InterPro" id="IPR054708">
    <property type="entry name" value="MTPAP-like_central"/>
</dbReference>
<evidence type="ECO:0000313" key="2">
    <source>
        <dbReference type="EMBL" id="KAG8087623.1"/>
    </source>
</evidence>
<feature type="domain" description="Poly(A) RNA polymerase mitochondrial-like central palm" evidence="1">
    <location>
        <begin position="6"/>
        <end position="73"/>
    </location>
</feature>
<sequence length="131" mass="14803">MVKVFNRIAEEIFGKKNGFLAVKTFGSFTMDLFTPKSDLDLSVNFNADFDSQFARNDKIYVIRKLAKALHSHQKSWFAVPDLPSNTLALRSFHISQQTCMNKVSNDFLLLGQKDLLPPGTVNEKVLAGFIF</sequence>
<dbReference type="PANTHER" id="PTHR12271">
    <property type="entry name" value="POLY A POLYMERASE CID PAP -RELATED"/>
    <property type="match status" value="1"/>
</dbReference>
<organism evidence="2 3">
    <name type="scientific">Zizania palustris</name>
    <name type="common">Northern wild rice</name>
    <dbReference type="NCBI Taxonomy" id="103762"/>
    <lineage>
        <taxon>Eukaryota</taxon>
        <taxon>Viridiplantae</taxon>
        <taxon>Streptophyta</taxon>
        <taxon>Embryophyta</taxon>
        <taxon>Tracheophyta</taxon>
        <taxon>Spermatophyta</taxon>
        <taxon>Magnoliopsida</taxon>
        <taxon>Liliopsida</taxon>
        <taxon>Poales</taxon>
        <taxon>Poaceae</taxon>
        <taxon>BOP clade</taxon>
        <taxon>Oryzoideae</taxon>
        <taxon>Oryzeae</taxon>
        <taxon>Zizaniinae</taxon>
        <taxon>Zizania</taxon>
    </lineage>
</organism>
<proteinExistence type="predicted"/>
<dbReference type="Pfam" id="PF22600">
    <property type="entry name" value="MTPAP-like_central"/>
    <property type="match status" value="1"/>
</dbReference>
<keyword evidence="3" id="KW-1185">Reference proteome</keyword>
<dbReference type="AlphaFoldDB" id="A0A8J5WBD4"/>
<dbReference type="OrthoDB" id="2274644at2759"/>
<evidence type="ECO:0000259" key="1">
    <source>
        <dbReference type="Pfam" id="PF22600"/>
    </source>
</evidence>
<gene>
    <name evidence="2" type="ORF">GUJ93_ZPchr0010g11214</name>
</gene>
<dbReference type="PANTHER" id="PTHR12271:SF134">
    <property type="entry name" value="NUCLEOTIDYLTRANSFERASE FAMILY PROTEIN"/>
    <property type="match status" value="1"/>
</dbReference>
<comment type="caution">
    <text evidence="2">The sequence shown here is derived from an EMBL/GenBank/DDBJ whole genome shotgun (WGS) entry which is preliminary data.</text>
</comment>
<reference evidence="2" key="2">
    <citation type="submission" date="2021-02" db="EMBL/GenBank/DDBJ databases">
        <authorList>
            <person name="Kimball J.A."/>
            <person name="Haas M.W."/>
            <person name="Macchietto M."/>
            <person name="Kono T."/>
            <person name="Duquette J."/>
            <person name="Shao M."/>
        </authorList>
    </citation>
    <scope>NUCLEOTIDE SEQUENCE</scope>
    <source>
        <tissue evidence="2">Fresh leaf tissue</tissue>
    </source>
</reference>
<reference evidence="2" key="1">
    <citation type="journal article" date="2021" name="bioRxiv">
        <title>Whole Genome Assembly and Annotation of Northern Wild Rice, Zizania palustris L., Supports a Whole Genome Duplication in the Zizania Genus.</title>
        <authorList>
            <person name="Haas M."/>
            <person name="Kono T."/>
            <person name="Macchietto M."/>
            <person name="Millas R."/>
            <person name="McGilp L."/>
            <person name="Shao M."/>
            <person name="Duquette J."/>
            <person name="Hirsch C.N."/>
            <person name="Kimball J."/>
        </authorList>
    </citation>
    <scope>NUCLEOTIDE SEQUENCE</scope>
    <source>
        <tissue evidence="2">Fresh leaf tissue</tissue>
    </source>
</reference>
<dbReference type="EMBL" id="JAAALK010000082">
    <property type="protein sequence ID" value="KAG8087623.1"/>
    <property type="molecule type" value="Genomic_DNA"/>
</dbReference>
<accession>A0A8J5WBD4</accession>
<dbReference type="GO" id="GO:0031123">
    <property type="term" value="P:RNA 3'-end processing"/>
    <property type="evidence" value="ECO:0007669"/>
    <property type="project" value="TreeGrafter"/>
</dbReference>
<dbReference type="GO" id="GO:0016779">
    <property type="term" value="F:nucleotidyltransferase activity"/>
    <property type="evidence" value="ECO:0007669"/>
    <property type="project" value="TreeGrafter"/>
</dbReference>
<name>A0A8J5WBD4_ZIZPA</name>